<evidence type="ECO:0000256" key="4">
    <source>
        <dbReference type="ARBA" id="ARBA00022679"/>
    </source>
</evidence>
<evidence type="ECO:0000256" key="8">
    <source>
        <dbReference type="ARBA" id="ARBA00022786"/>
    </source>
</evidence>
<protein>
    <recommendedName>
        <fullName evidence="3">RING-type E3 ubiquitin transferase</fullName>
        <ecNumber evidence="3">2.3.2.27</ecNumber>
    </recommendedName>
</protein>
<dbReference type="PANTHER" id="PTHR24202:SF4">
    <property type="entry name" value="E3 UBIQUITIN-PROTEIN LIGASE MIB2-RELATED"/>
    <property type="match status" value="1"/>
</dbReference>
<dbReference type="GO" id="GO:0005737">
    <property type="term" value="C:cytoplasm"/>
    <property type="evidence" value="ECO:0007669"/>
    <property type="project" value="TreeGrafter"/>
</dbReference>
<dbReference type="InterPro" id="IPR040847">
    <property type="entry name" value="SH3_15"/>
</dbReference>
<dbReference type="Pfam" id="PF12796">
    <property type="entry name" value="Ank_2"/>
    <property type="match status" value="1"/>
</dbReference>
<keyword evidence="8" id="KW-0833">Ubl conjugation pathway</keyword>
<comment type="catalytic activity">
    <reaction evidence="1">
        <text>S-ubiquitinyl-[E2 ubiquitin-conjugating enzyme]-L-cysteine + [acceptor protein]-L-lysine = [E2 ubiquitin-conjugating enzyme]-L-cysteine + N(6)-ubiquitinyl-[acceptor protein]-L-lysine.</text>
        <dbReference type="EC" id="2.3.2.27"/>
    </reaction>
</comment>
<evidence type="ECO:0000256" key="2">
    <source>
        <dbReference type="ARBA" id="ARBA00004906"/>
    </source>
</evidence>
<keyword evidence="5" id="KW-0479">Metal-binding</keyword>
<sequence>MDVDRLKSHLKHLWKESIVNVLGKVGIVASVNVRMTYVGIYYPFNANGYSLVMDAIEKVEGPGILPDDVVWVIDDMAEVHRLQKAAQRWEDDMALSVGQLGRVHLISQSGSLVLRVNGRQWLMDSSCVVPAPGEHPEDELTEVEPSPSVDRLWITMLEEPIPEAFENVVVKGHATMLADMLQKWPNQVNTNYNGRTLLHIAAAEGWTNCVRVLLEHGADIRKRNEKGNTPLRIAASVNRHQVVELLLLQEGCDVNEGNSRGYTPVHEAALAGYSRVLKLLIDHPKCQVNAQNFRGDTPLFCACRKRWASHNQTTSACRSRSVSSKSKGSYRLH</sequence>
<dbReference type="PROSITE" id="PS50088">
    <property type="entry name" value="ANK_REPEAT"/>
    <property type="match status" value="3"/>
</dbReference>
<feature type="repeat" description="ANK" evidence="10">
    <location>
        <begin position="260"/>
        <end position="283"/>
    </location>
</feature>
<dbReference type="PROSITE" id="PS50297">
    <property type="entry name" value="ANK_REP_REGION"/>
    <property type="match status" value="3"/>
</dbReference>
<organism evidence="12 13">
    <name type="scientific">Geodia barretti</name>
    <name type="common">Barrett's horny sponge</name>
    <dbReference type="NCBI Taxonomy" id="519541"/>
    <lineage>
        <taxon>Eukaryota</taxon>
        <taxon>Metazoa</taxon>
        <taxon>Porifera</taxon>
        <taxon>Demospongiae</taxon>
        <taxon>Heteroscleromorpha</taxon>
        <taxon>Tetractinellida</taxon>
        <taxon>Astrophorina</taxon>
        <taxon>Geodiidae</taxon>
        <taxon>Geodia</taxon>
    </lineage>
</organism>
<keyword evidence="10" id="KW-0040">ANK repeat</keyword>
<dbReference type="AlphaFoldDB" id="A0AA35TQX6"/>
<keyword evidence="6" id="KW-0677">Repeat</keyword>
<dbReference type="Pfam" id="PF18346">
    <property type="entry name" value="SH3_15"/>
    <property type="match status" value="1"/>
</dbReference>
<comment type="pathway">
    <text evidence="2">Protein modification; protein ubiquitination.</text>
</comment>
<reference evidence="12" key="1">
    <citation type="submission" date="2023-03" db="EMBL/GenBank/DDBJ databases">
        <authorList>
            <person name="Steffen K."/>
            <person name="Cardenas P."/>
        </authorList>
    </citation>
    <scope>NUCLEOTIDE SEQUENCE</scope>
</reference>
<gene>
    <name evidence="12" type="ORF">GBAR_LOCUS28186</name>
</gene>
<accession>A0AA35TQX6</accession>
<dbReference type="SUPFAM" id="SSF48403">
    <property type="entry name" value="Ankyrin repeat"/>
    <property type="match status" value="1"/>
</dbReference>
<dbReference type="GO" id="GO:0008270">
    <property type="term" value="F:zinc ion binding"/>
    <property type="evidence" value="ECO:0007669"/>
    <property type="project" value="UniProtKB-KW"/>
</dbReference>
<dbReference type="InterPro" id="IPR002110">
    <property type="entry name" value="Ankyrin_rpt"/>
</dbReference>
<dbReference type="SMART" id="SM00248">
    <property type="entry name" value="ANK"/>
    <property type="match status" value="4"/>
</dbReference>
<evidence type="ECO:0000259" key="11">
    <source>
        <dbReference type="Pfam" id="PF18346"/>
    </source>
</evidence>
<evidence type="ECO:0000256" key="5">
    <source>
        <dbReference type="ARBA" id="ARBA00022723"/>
    </source>
</evidence>
<keyword evidence="7" id="KW-0863">Zinc-finger</keyword>
<feature type="repeat" description="ANK" evidence="10">
    <location>
        <begin position="226"/>
        <end position="259"/>
    </location>
</feature>
<evidence type="ECO:0000256" key="6">
    <source>
        <dbReference type="ARBA" id="ARBA00022737"/>
    </source>
</evidence>
<name>A0AA35TQX6_GEOBA</name>
<dbReference type="InterPro" id="IPR036770">
    <property type="entry name" value="Ankyrin_rpt-contain_sf"/>
</dbReference>
<evidence type="ECO:0000313" key="13">
    <source>
        <dbReference type="Proteomes" id="UP001174909"/>
    </source>
</evidence>
<dbReference type="GO" id="GO:0016567">
    <property type="term" value="P:protein ubiquitination"/>
    <property type="evidence" value="ECO:0007669"/>
    <property type="project" value="TreeGrafter"/>
</dbReference>
<evidence type="ECO:0000313" key="12">
    <source>
        <dbReference type="EMBL" id="CAI8051487.1"/>
    </source>
</evidence>
<proteinExistence type="predicted"/>
<evidence type="ECO:0000256" key="9">
    <source>
        <dbReference type="ARBA" id="ARBA00022833"/>
    </source>
</evidence>
<keyword evidence="13" id="KW-1185">Reference proteome</keyword>
<dbReference type="Pfam" id="PF00023">
    <property type="entry name" value="Ank"/>
    <property type="match status" value="1"/>
</dbReference>
<dbReference type="GO" id="GO:0061630">
    <property type="term" value="F:ubiquitin protein ligase activity"/>
    <property type="evidence" value="ECO:0007669"/>
    <property type="project" value="UniProtKB-EC"/>
</dbReference>
<evidence type="ECO:0000256" key="1">
    <source>
        <dbReference type="ARBA" id="ARBA00000900"/>
    </source>
</evidence>
<feature type="domain" description="Mind bomb SH3 repeat" evidence="11">
    <location>
        <begin position="68"/>
        <end position="128"/>
    </location>
</feature>
<keyword evidence="4" id="KW-0808">Transferase</keyword>
<dbReference type="Gene3D" id="1.25.40.20">
    <property type="entry name" value="Ankyrin repeat-containing domain"/>
    <property type="match status" value="2"/>
</dbReference>
<dbReference type="EMBL" id="CASHTH010003940">
    <property type="protein sequence ID" value="CAI8051487.1"/>
    <property type="molecule type" value="Genomic_DNA"/>
</dbReference>
<feature type="repeat" description="ANK" evidence="10">
    <location>
        <begin position="193"/>
        <end position="225"/>
    </location>
</feature>
<keyword evidence="9" id="KW-0862">Zinc</keyword>
<evidence type="ECO:0000256" key="10">
    <source>
        <dbReference type="PROSITE-ProRule" id="PRU00023"/>
    </source>
</evidence>
<dbReference type="EC" id="2.3.2.27" evidence="3"/>
<dbReference type="Proteomes" id="UP001174909">
    <property type="component" value="Unassembled WGS sequence"/>
</dbReference>
<evidence type="ECO:0000256" key="7">
    <source>
        <dbReference type="ARBA" id="ARBA00022771"/>
    </source>
</evidence>
<evidence type="ECO:0000256" key="3">
    <source>
        <dbReference type="ARBA" id="ARBA00012483"/>
    </source>
</evidence>
<dbReference type="PANTHER" id="PTHR24202">
    <property type="entry name" value="E3 UBIQUITIN-PROTEIN LIGASE MIB2"/>
    <property type="match status" value="1"/>
</dbReference>
<comment type="caution">
    <text evidence="12">The sequence shown here is derived from an EMBL/GenBank/DDBJ whole genome shotgun (WGS) entry which is preliminary data.</text>
</comment>